<dbReference type="Pfam" id="PF09919">
    <property type="entry name" value="DUF2149"/>
    <property type="match status" value="1"/>
</dbReference>
<feature type="region of interest" description="Disordered" evidence="1">
    <location>
        <begin position="1"/>
        <end position="20"/>
    </location>
</feature>
<dbReference type="STRING" id="55758.MBFIL_11990"/>
<accession>A0A166AL10</accession>
<evidence type="ECO:0008006" key="4">
    <source>
        <dbReference type="Google" id="ProtNLM"/>
    </source>
</evidence>
<proteinExistence type="predicted"/>
<feature type="region of interest" description="Disordered" evidence="1">
    <location>
        <begin position="76"/>
        <end position="97"/>
    </location>
</feature>
<gene>
    <name evidence="2" type="ORF">MBFIL_11990</name>
</gene>
<comment type="caution">
    <text evidence="2">The sequence shown here is derived from an EMBL/GenBank/DDBJ whole genome shotgun (WGS) entry which is preliminary data.</text>
</comment>
<sequence>MPIKRKKRVLNKDSDEDPLSGMANLTDAMLVLAVGFLIFAVMAMSATGSVSSSDSQNSNSLSDTIKEAVDVQTGKDYNGSAKVENGESAGMENVGTVYKDPDSGKLIMVPPAG</sequence>
<dbReference type="EMBL" id="LWMT01000233">
    <property type="protein sequence ID" value="KZX12173.1"/>
    <property type="molecule type" value="Genomic_DNA"/>
</dbReference>
<dbReference type="PATRIC" id="fig|55758.3.peg.1373"/>
<reference evidence="2 3" key="1">
    <citation type="submission" date="2016-04" db="EMBL/GenBank/DDBJ databases">
        <title>Genome sequence of Methanobrevibacter filiformis DSM 11501.</title>
        <authorList>
            <person name="Poehlein A."/>
            <person name="Seedorf H."/>
            <person name="Daniel R."/>
        </authorList>
    </citation>
    <scope>NUCLEOTIDE SEQUENCE [LARGE SCALE GENOMIC DNA]</scope>
    <source>
        <strain evidence="2 3">DSM 11501</strain>
    </source>
</reference>
<evidence type="ECO:0000313" key="3">
    <source>
        <dbReference type="Proteomes" id="UP000077066"/>
    </source>
</evidence>
<keyword evidence="3" id="KW-1185">Reference proteome</keyword>
<protein>
    <recommendedName>
        <fullName evidence="4">DUF2149 domain-containing protein</fullName>
    </recommendedName>
</protein>
<evidence type="ECO:0000313" key="2">
    <source>
        <dbReference type="EMBL" id="KZX12173.1"/>
    </source>
</evidence>
<dbReference type="AlphaFoldDB" id="A0A166AL10"/>
<evidence type="ECO:0000256" key="1">
    <source>
        <dbReference type="SAM" id="MobiDB-lite"/>
    </source>
</evidence>
<name>A0A166AL10_9EURY</name>
<organism evidence="2 3">
    <name type="scientific">Methanobrevibacter filiformis</name>
    <dbReference type="NCBI Taxonomy" id="55758"/>
    <lineage>
        <taxon>Archaea</taxon>
        <taxon>Methanobacteriati</taxon>
        <taxon>Methanobacteriota</taxon>
        <taxon>Methanomada group</taxon>
        <taxon>Methanobacteria</taxon>
        <taxon>Methanobacteriales</taxon>
        <taxon>Methanobacteriaceae</taxon>
        <taxon>Methanobrevibacter</taxon>
    </lineage>
</organism>
<dbReference type="InterPro" id="IPR018676">
    <property type="entry name" value="DUF2149"/>
</dbReference>
<dbReference type="Proteomes" id="UP000077066">
    <property type="component" value="Unassembled WGS sequence"/>
</dbReference>
<dbReference type="RefSeq" id="WP_066972621.1">
    <property type="nucleotide sequence ID" value="NZ_LWMT01000233.1"/>
</dbReference>